<proteinExistence type="predicted"/>
<reference evidence="1 2" key="1">
    <citation type="submission" date="2016-03" db="EMBL/GenBank/DDBJ databases">
        <title>Draft genome sequence of Acetobacter malorum CECT 7742, a strain isolated from strawberry vinegar.</title>
        <authorList>
            <person name="Sainz F."/>
            <person name="Mas A."/>
            <person name="Torija M.J."/>
        </authorList>
    </citation>
    <scope>NUCLEOTIDE SEQUENCE [LARGE SCALE GENOMIC DNA]</scope>
    <source>
        <strain evidence="1 2">CECT 7742</strain>
    </source>
</reference>
<dbReference type="STRING" id="178901.AmDm5_2094"/>
<dbReference type="EMBL" id="LVHD01000076">
    <property type="protein sequence ID" value="OAG75293.1"/>
    <property type="molecule type" value="Genomic_DNA"/>
</dbReference>
<dbReference type="PATRIC" id="fig|178901.16.peg.3792"/>
<sequence>MDCTLLITREPFPIQGESRPALRIMPDAVYALVVTDPTLDFEESATDPGYGTLLYKNPDPAESPQVHRFPFTREGIRSTSAEAPIVLKLLDLAKILKAHVLSDHGALYFKDASGLLNITEDQSAKSYLVGDKGKRYALSPDGALAEPACLPDYLAENKFSFLPDKPENTQRKSRTPAPALLKGLGTFKCSLFSKAHQKNVMLSVHAYYVWGLGFLSGMNFAYQDSPAENVTYPHTKTSMHEDIAFLYAYCTRNPDEMFVSACMALHYMRMQRQS</sequence>
<name>A0A177G4N7_9PROT</name>
<gene>
    <name evidence="1" type="ORF">Amal_03539</name>
</gene>
<evidence type="ECO:0000313" key="2">
    <source>
        <dbReference type="Proteomes" id="UP000077349"/>
    </source>
</evidence>
<dbReference type="AlphaFoldDB" id="A0A177G4N7"/>
<comment type="caution">
    <text evidence="1">The sequence shown here is derived from an EMBL/GenBank/DDBJ whole genome shotgun (WGS) entry which is preliminary data.</text>
</comment>
<evidence type="ECO:0000313" key="1">
    <source>
        <dbReference type="EMBL" id="OAG75293.1"/>
    </source>
</evidence>
<dbReference type="Proteomes" id="UP000077349">
    <property type="component" value="Unassembled WGS sequence"/>
</dbReference>
<organism evidence="1 2">
    <name type="scientific">Acetobacter malorum</name>
    <dbReference type="NCBI Taxonomy" id="178901"/>
    <lineage>
        <taxon>Bacteria</taxon>
        <taxon>Pseudomonadati</taxon>
        <taxon>Pseudomonadota</taxon>
        <taxon>Alphaproteobacteria</taxon>
        <taxon>Acetobacterales</taxon>
        <taxon>Acetobacteraceae</taxon>
        <taxon>Acetobacter</taxon>
    </lineage>
</organism>
<accession>A0A177G4N7</accession>
<protein>
    <submittedName>
        <fullName evidence="1">Uncharacterized protein</fullName>
    </submittedName>
</protein>